<feature type="region of interest" description="Disordered" evidence="6">
    <location>
        <begin position="1"/>
        <end position="86"/>
    </location>
</feature>
<gene>
    <name evidence="8" type="ORF">P154DRAFT_106132</name>
</gene>
<evidence type="ECO:0000313" key="9">
    <source>
        <dbReference type="Proteomes" id="UP000799779"/>
    </source>
</evidence>
<organism evidence="8 9">
    <name type="scientific">Amniculicola lignicola CBS 123094</name>
    <dbReference type="NCBI Taxonomy" id="1392246"/>
    <lineage>
        <taxon>Eukaryota</taxon>
        <taxon>Fungi</taxon>
        <taxon>Dikarya</taxon>
        <taxon>Ascomycota</taxon>
        <taxon>Pezizomycotina</taxon>
        <taxon>Dothideomycetes</taxon>
        <taxon>Pleosporomycetidae</taxon>
        <taxon>Pleosporales</taxon>
        <taxon>Amniculicolaceae</taxon>
        <taxon>Amniculicola</taxon>
    </lineage>
</organism>
<dbReference type="GO" id="GO:0005737">
    <property type="term" value="C:cytoplasm"/>
    <property type="evidence" value="ECO:0007669"/>
    <property type="project" value="TreeGrafter"/>
</dbReference>
<evidence type="ECO:0000259" key="7">
    <source>
        <dbReference type="PROSITE" id="PS50011"/>
    </source>
</evidence>
<dbReference type="Gene3D" id="1.10.510.10">
    <property type="entry name" value="Transferase(Phosphotransferase) domain 1"/>
    <property type="match status" value="1"/>
</dbReference>
<dbReference type="GO" id="GO:0005634">
    <property type="term" value="C:nucleus"/>
    <property type="evidence" value="ECO:0007669"/>
    <property type="project" value="TreeGrafter"/>
</dbReference>
<dbReference type="GO" id="GO:0004713">
    <property type="term" value="F:protein tyrosine kinase activity"/>
    <property type="evidence" value="ECO:0007669"/>
    <property type="project" value="TreeGrafter"/>
</dbReference>
<dbReference type="SMART" id="SM00220">
    <property type="entry name" value="S_TKc"/>
    <property type="match status" value="1"/>
</dbReference>
<keyword evidence="4" id="KW-0067">ATP-binding</keyword>
<reference evidence="8" key="1">
    <citation type="journal article" date="2020" name="Stud. Mycol.">
        <title>101 Dothideomycetes genomes: a test case for predicting lifestyles and emergence of pathogens.</title>
        <authorList>
            <person name="Haridas S."/>
            <person name="Albert R."/>
            <person name="Binder M."/>
            <person name="Bloem J."/>
            <person name="Labutti K."/>
            <person name="Salamov A."/>
            <person name="Andreopoulos B."/>
            <person name="Baker S."/>
            <person name="Barry K."/>
            <person name="Bills G."/>
            <person name="Bluhm B."/>
            <person name="Cannon C."/>
            <person name="Castanera R."/>
            <person name="Culley D."/>
            <person name="Daum C."/>
            <person name="Ezra D."/>
            <person name="Gonzalez J."/>
            <person name="Henrissat B."/>
            <person name="Kuo A."/>
            <person name="Liang C."/>
            <person name="Lipzen A."/>
            <person name="Lutzoni F."/>
            <person name="Magnuson J."/>
            <person name="Mondo S."/>
            <person name="Nolan M."/>
            <person name="Ohm R."/>
            <person name="Pangilinan J."/>
            <person name="Park H.-J."/>
            <person name="Ramirez L."/>
            <person name="Alfaro M."/>
            <person name="Sun H."/>
            <person name="Tritt A."/>
            <person name="Yoshinaga Y."/>
            <person name="Zwiers L.-H."/>
            <person name="Turgeon B."/>
            <person name="Goodwin S."/>
            <person name="Spatafora J."/>
            <person name="Crous P."/>
            <person name="Grigoriev I."/>
        </authorList>
    </citation>
    <scope>NUCLEOTIDE SEQUENCE</scope>
    <source>
        <strain evidence="8">CBS 123094</strain>
    </source>
</reference>
<feature type="domain" description="Protein kinase" evidence="7">
    <location>
        <begin position="161"/>
        <end position="457"/>
    </location>
</feature>
<keyword evidence="9" id="KW-1185">Reference proteome</keyword>
<evidence type="ECO:0000256" key="6">
    <source>
        <dbReference type="SAM" id="MobiDB-lite"/>
    </source>
</evidence>
<name>A0A6A5VTB6_9PLEO</name>
<dbReference type="InterPro" id="IPR000719">
    <property type="entry name" value="Prot_kinase_dom"/>
</dbReference>
<dbReference type="GO" id="GO:0110031">
    <property type="term" value="P:negative regulation of G2/MI transition of meiotic cell cycle"/>
    <property type="evidence" value="ECO:0007669"/>
    <property type="project" value="TreeGrafter"/>
</dbReference>
<evidence type="ECO:0000256" key="1">
    <source>
        <dbReference type="ARBA" id="ARBA00022679"/>
    </source>
</evidence>
<dbReference type="InterPro" id="IPR008271">
    <property type="entry name" value="Ser/Thr_kinase_AS"/>
</dbReference>
<feature type="compositionally biased region" description="Polar residues" evidence="6">
    <location>
        <begin position="1"/>
        <end position="13"/>
    </location>
</feature>
<feature type="compositionally biased region" description="Polar residues" evidence="6">
    <location>
        <begin position="69"/>
        <end position="82"/>
    </location>
</feature>
<dbReference type="PANTHER" id="PTHR11042">
    <property type="entry name" value="EUKARYOTIC TRANSLATION INITIATION FACTOR 2-ALPHA KINASE EIF2-ALPHA KINASE -RELATED"/>
    <property type="match status" value="1"/>
</dbReference>
<keyword evidence="1" id="KW-0808">Transferase</keyword>
<evidence type="ECO:0000256" key="3">
    <source>
        <dbReference type="ARBA" id="ARBA00022777"/>
    </source>
</evidence>
<dbReference type="AlphaFoldDB" id="A0A6A5VTB6"/>
<dbReference type="SUPFAM" id="SSF56112">
    <property type="entry name" value="Protein kinase-like (PK-like)"/>
    <property type="match status" value="1"/>
</dbReference>
<dbReference type="PANTHER" id="PTHR11042:SF190">
    <property type="entry name" value="MITOSIS INHIBITOR PROTEIN KINASE MIK1"/>
    <property type="match status" value="1"/>
</dbReference>
<keyword evidence="3 8" id="KW-0418">Kinase</keyword>
<accession>A0A6A5VTB6</accession>
<evidence type="ECO:0000256" key="5">
    <source>
        <dbReference type="ARBA" id="ARBA00037982"/>
    </source>
</evidence>
<sequence length="557" mass="61278">MANAANESVQRQTGPGGHKQGNSLLGESIYDTATAANAEGGGLSIESDGITPSPHSLPIVGMSGDASPGSVQQRPDGTSSTREPLIKKKFSMMDYVGKNKKKRLNVSDFVDFGKSPLTASRNLERENLDETSSQSKSEKLARECGWDHEHQVFSTLQQNLLSVISSLGQGSLGVVEQVQVSPEHTCFVRKRFQLPYSGRKKRLHIAQEEAATLKRLDHEHIIKIIGTYEEGPPNGRGFYSLLIYPVGDHDLKTRLEMLEDVINDRNKDPQGLHRERQLLRKWFRCLASALEYMHSQGVRHQDIKPSNIICRNEDIYFTDFSSAAYFNVGRTTSTENPARTSAMYAAPEAVITNGSILKHGRGTDVFSLGCVFCEMLAVINGSSVHIFTEYLLNNDDSGQGSHPAEYLVYRRSTSNIASFYAESQIYVNVIHDMLAMNRDERPTAGTVATNTKLHIPYDVDALGSCSCEPHTLVHEGLLESLSSLAQVQDPRHRDIMEVLSDSMANTMATTAAALAQGEVDRQTAAQMDLDPRRKMLQDAMNKTIINGGNSFKAAAGA</sequence>
<dbReference type="GO" id="GO:0005524">
    <property type="term" value="F:ATP binding"/>
    <property type="evidence" value="ECO:0007669"/>
    <property type="project" value="UniProtKB-KW"/>
</dbReference>
<proteinExistence type="inferred from homology"/>
<dbReference type="Proteomes" id="UP000799779">
    <property type="component" value="Unassembled WGS sequence"/>
</dbReference>
<dbReference type="OrthoDB" id="4062651at2759"/>
<dbReference type="EMBL" id="ML977737">
    <property type="protein sequence ID" value="KAF1993052.1"/>
    <property type="molecule type" value="Genomic_DNA"/>
</dbReference>
<evidence type="ECO:0000256" key="4">
    <source>
        <dbReference type="ARBA" id="ARBA00022840"/>
    </source>
</evidence>
<keyword evidence="2" id="KW-0547">Nucleotide-binding</keyword>
<dbReference type="PROSITE" id="PS00108">
    <property type="entry name" value="PROTEIN_KINASE_ST"/>
    <property type="match status" value="1"/>
</dbReference>
<evidence type="ECO:0000256" key="2">
    <source>
        <dbReference type="ARBA" id="ARBA00022741"/>
    </source>
</evidence>
<evidence type="ECO:0000313" key="8">
    <source>
        <dbReference type="EMBL" id="KAF1993052.1"/>
    </source>
</evidence>
<dbReference type="PROSITE" id="PS50011">
    <property type="entry name" value="PROTEIN_KINASE_DOM"/>
    <property type="match status" value="1"/>
</dbReference>
<dbReference type="CDD" id="cd00180">
    <property type="entry name" value="PKc"/>
    <property type="match status" value="1"/>
</dbReference>
<dbReference type="InterPro" id="IPR050339">
    <property type="entry name" value="CC_SR_Kinase"/>
</dbReference>
<dbReference type="Pfam" id="PF00069">
    <property type="entry name" value="Pkinase"/>
    <property type="match status" value="1"/>
</dbReference>
<protein>
    <submittedName>
        <fullName evidence="8">Kinase-like protein</fullName>
    </submittedName>
</protein>
<dbReference type="InterPro" id="IPR011009">
    <property type="entry name" value="Kinase-like_dom_sf"/>
</dbReference>
<comment type="similarity">
    <text evidence="5">Belongs to the protein kinase superfamily. Ser/Thr protein kinase family. GCN2 subfamily.</text>
</comment>
<dbReference type="Gene3D" id="3.30.200.20">
    <property type="entry name" value="Phosphorylase Kinase, domain 1"/>
    <property type="match status" value="1"/>
</dbReference>